<sequence length="96" mass="11082">MTKLLLLFCIFMALALLVIVYMPLFSFNFFTVCMIFIVPTNVFSKVVVAAVLWSSTIHMPILSIIAMRISLGLRDGFRFPMRSRLWYCSTVLHIRS</sequence>
<dbReference type="AlphaFoldDB" id="A0A0P0YBF0"/>
<dbReference type="KEGG" id="dosa:Os12g0566250"/>
<feature type="transmembrane region" description="Helical" evidence="1">
    <location>
        <begin position="5"/>
        <end position="38"/>
    </location>
</feature>
<organism evidence="2 3">
    <name type="scientific">Oryza sativa subsp. japonica</name>
    <name type="common">Rice</name>
    <dbReference type="NCBI Taxonomy" id="39947"/>
    <lineage>
        <taxon>Eukaryota</taxon>
        <taxon>Viridiplantae</taxon>
        <taxon>Streptophyta</taxon>
        <taxon>Embryophyta</taxon>
        <taxon>Tracheophyta</taxon>
        <taxon>Spermatophyta</taxon>
        <taxon>Magnoliopsida</taxon>
        <taxon>Liliopsida</taxon>
        <taxon>Poales</taxon>
        <taxon>Poaceae</taxon>
        <taxon>BOP clade</taxon>
        <taxon>Oryzoideae</taxon>
        <taxon>Oryzeae</taxon>
        <taxon>Oryzinae</taxon>
        <taxon>Oryza</taxon>
        <taxon>Oryza sativa</taxon>
    </lineage>
</organism>
<evidence type="ECO:0000313" key="2">
    <source>
        <dbReference type="EMBL" id="BAH95740.1"/>
    </source>
</evidence>
<reference evidence="3" key="2">
    <citation type="journal article" date="2008" name="Nucleic Acids Res.">
        <title>The rice annotation project database (RAP-DB): 2008 update.</title>
        <authorList>
            <consortium name="The rice annotation project (RAP)"/>
        </authorList>
    </citation>
    <scope>GENOME REANNOTATION</scope>
    <source>
        <strain evidence="3">cv. Nipponbare</strain>
    </source>
</reference>
<keyword evidence="1" id="KW-1133">Transmembrane helix</keyword>
<reference evidence="2 3" key="1">
    <citation type="journal article" date="2005" name="Nature">
        <title>The map-based sequence of the rice genome.</title>
        <authorList>
            <consortium name="International rice genome sequencing project (IRGSP)"/>
            <person name="Matsumoto T."/>
            <person name="Wu J."/>
            <person name="Kanamori H."/>
            <person name="Katayose Y."/>
            <person name="Fujisawa M."/>
            <person name="Namiki N."/>
            <person name="Mizuno H."/>
            <person name="Yamamoto K."/>
            <person name="Antonio B.A."/>
            <person name="Baba T."/>
            <person name="Sakata K."/>
            <person name="Nagamura Y."/>
            <person name="Aoki H."/>
            <person name="Arikawa K."/>
            <person name="Arita K."/>
            <person name="Bito T."/>
            <person name="Chiden Y."/>
            <person name="Fujitsuka N."/>
            <person name="Fukunaka R."/>
            <person name="Hamada M."/>
            <person name="Harada C."/>
            <person name="Hayashi A."/>
            <person name="Hijishita S."/>
            <person name="Honda M."/>
            <person name="Hosokawa S."/>
            <person name="Ichikawa Y."/>
            <person name="Idonuma A."/>
            <person name="Iijima M."/>
            <person name="Ikeda M."/>
            <person name="Ikeno M."/>
            <person name="Ito K."/>
            <person name="Ito S."/>
            <person name="Ito T."/>
            <person name="Ito Y."/>
            <person name="Ito Y."/>
            <person name="Iwabuchi A."/>
            <person name="Kamiya K."/>
            <person name="Karasawa W."/>
            <person name="Kurita K."/>
            <person name="Katagiri S."/>
            <person name="Kikuta A."/>
            <person name="Kobayashi H."/>
            <person name="Kobayashi N."/>
            <person name="Machita K."/>
            <person name="Maehara T."/>
            <person name="Masukawa M."/>
            <person name="Mizubayashi T."/>
            <person name="Mukai Y."/>
            <person name="Nagasaki H."/>
            <person name="Nagata Y."/>
            <person name="Naito S."/>
            <person name="Nakashima M."/>
            <person name="Nakama Y."/>
            <person name="Nakamichi Y."/>
            <person name="Nakamura M."/>
            <person name="Meguro A."/>
            <person name="Negishi M."/>
            <person name="Ohta I."/>
            <person name="Ohta T."/>
            <person name="Okamoto M."/>
            <person name="Ono N."/>
            <person name="Saji S."/>
            <person name="Sakaguchi M."/>
            <person name="Sakai K."/>
            <person name="Shibata M."/>
            <person name="Shimokawa T."/>
            <person name="Song J."/>
            <person name="Takazaki Y."/>
            <person name="Terasawa K."/>
            <person name="Tsugane M."/>
            <person name="Tsuji K."/>
            <person name="Ueda S."/>
            <person name="Waki K."/>
            <person name="Yamagata H."/>
            <person name="Yamamoto M."/>
            <person name="Yamamoto S."/>
            <person name="Yamane H."/>
            <person name="Yoshiki S."/>
            <person name="Yoshihara R."/>
            <person name="Yukawa K."/>
            <person name="Zhong H."/>
            <person name="Yano M."/>
            <person name="Yuan Q."/>
            <person name="Ouyang S."/>
            <person name="Liu J."/>
            <person name="Jones K.M."/>
            <person name="Gansberger K."/>
            <person name="Moffat K."/>
            <person name="Hill J."/>
            <person name="Bera J."/>
            <person name="Fadrosh D."/>
            <person name="Jin S."/>
            <person name="Johri S."/>
            <person name="Kim M."/>
            <person name="Overton L."/>
            <person name="Reardon M."/>
            <person name="Tsitrin T."/>
            <person name="Vuong H."/>
            <person name="Weaver B."/>
            <person name="Ciecko A."/>
            <person name="Tallon L."/>
            <person name="Jackson J."/>
            <person name="Pai G."/>
            <person name="Aken S.V."/>
            <person name="Utterback T."/>
            <person name="Reidmuller S."/>
            <person name="Feldblyum T."/>
            <person name="Hsiao J."/>
            <person name="Zismann V."/>
            <person name="Iobst S."/>
            <person name="de Vazeille A.R."/>
            <person name="Buell C.R."/>
            <person name="Ying K."/>
            <person name="Li Y."/>
            <person name="Lu T."/>
            <person name="Huang Y."/>
            <person name="Zhao Q."/>
            <person name="Feng Q."/>
            <person name="Zhang L."/>
            <person name="Zhu J."/>
            <person name="Weng Q."/>
            <person name="Mu J."/>
            <person name="Lu Y."/>
            <person name="Fan D."/>
            <person name="Liu Y."/>
            <person name="Guan J."/>
            <person name="Zhang Y."/>
            <person name="Yu S."/>
            <person name="Liu X."/>
            <person name="Zhang Y."/>
            <person name="Hong G."/>
            <person name="Han B."/>
            <person name="Choisne N."/>
            <person name="Demange N."/>
            <person name="Orjeda G."/>
            <person name="Samain S."/>
            <person name="Cattolico L."/>
            <person name="Pelletier E."/>
            <person name="Couloux A."/>
            <person name="Segurens B."/>
            <person name="Wincker P."/>
            <person name="D'Hont A."/>
            <person name="Scarpelli C."/>
            <person name="Weissenbach J."/>
            <person name="Salanoubat M."/>
            <person name="Quetier F."/>
            <person name="Yu Y."/>
            <person name="Kim H.R."/>
            <person name="Rambo T."/>
            <person name="Currie J."/>
            <person name="Collura K."/>
            <person name="Luo M."/>
            <person name="Yang T."/>
            <person name="Ammiraju J.S.S."/>
            <person name="Engler F."/>
            <person name="Soderlund C."/>
            <person name="Wing R.A."/>
            <person name="Palmer L.E."/>
            <person name="de la Bastide M."/>
            <person name="Spiegel L."/>
            <person name="Nascimento L."/>
            <person name="Zutavern T."/>
            <person name="O'Shaughnessy A."/>
            <person name="Dike S."/>
            <person name="Dedhia N."/>
            <person name="Preston R."/>
            <person name="Balija V."/>
            <person name="McCombie W.R."/>
            <person name="Chow T."/>
            <person name="Chen H."/>
            <person name="Chung M."/>
            <person name="Chen C."/>
            <person name="Shaw J."/>
            <person name="Wu H."/>
            <person name="Hsiao K."/>
            <person name="Chao Y."/>
            <person name="Chu M."/>
            <person name="Cheng C."/>
            <person name="Hour A."/>
            <person name="Lee P."/>
            <person name="Lin S."/>
            <person name="Lin Y."/>
            <person name="Liou J."/>
            <person name="Liu S."/>
            <person name="Hsing Y."/>
            <person name="Raghuvanshi S."/>
            <person name="Mohanty A."/>
            <person name="Bharti A.K."/>
            <person name="Gaur A."/>
            <person name="Gupta V."/>
            <person name="Kumar D."/>
            <person name="Ravi V."/>
            <person name="Vij S."/>
            <person name="Kapur A."/>
            <person name="Khurana P."/>
            <person name="Khurana P."/>
            <person name="Khurana J.P."/>
            <person name="Tyagi A.K."/>
            <person name="Gaikwad K."/>
            <person name="Singh A."/>
            <person name="Dalal V."/>
            <person name="Srivastava S."/>
            <person name="Dixit A."/>
            <person name="Pal A.K."/>
            <person name="Ghazi I.A."/>
            <person name="Yadav M."/>
            <person name="Pandit A."/>
            <person name="Bhargava A."/>
            <person name="Sureshbabu K."/>
            <person name="Batra K."/>
            <person name="Sharma T.R."/>
            <person name="Mohapatra T."/>
            <person name="Singh N.K."/>
            <person name="Messing J."/>
            <person name="Nelson A.B."/>
            <person name="Fuks G."/>
            <person name="Kavchok S."/>
            <person name="Keizer G."/>
            <person name="Linton E."/>
            <person name="Llaca V."/>
            <person name="Song R."/>
            <person name="Tanyolac B."/>
            <person name="Young S."/>
            <person name="Ho-Il K."/>
            <person name="Hahn J.H."/>
            <person name="Sangsakoo G."/>
            <person name="Vanavichit A."/>
            <person name="de Mattos Luiz.A.T."/>
            <person name="Zimmer P.D."/>
            <person name="Malone G."/>
            <person name="Dellagostin O."/>
            <person name="de Oliveira A.C."/>
            <person name="Bevan M."/>
            <person name="Bancroft I."/>
            <person name="Minx P."/>
            <person name="Cordum H."/>
            <person name="Wilson R."/>
            <person name="Cheng Z."/>
            <person name="Jin W."/>
            <person name="Jiang J."/>
            <person name="Leong S.A."/>
            <person name="Iwama H."/>
            <person name="Gojobori T."/>
            <person name="Itoh T."/>
            <person name="Niimura Y."/>
            <person name="Fujii Y."/>
            <person name="Habara T."/>
            <person name="Sakai H."/>
            <person name="Sato Y."/>
            <person name="Wilson G."/>
            <person name="Kumar K."/>
            <person name="McCouch S."/>
            <person name="Juretic N."/>
            <person name="Hoen D."/>
            <person name="Wright S."/>
            <person name="Bruskiewich R."/>
            <person name="Bureau T."/>
            <person name="Miyao A."/>
            <person name="Hirochika H."/>
            <person name="Nishikawa T."/>
            <person name="Kadowaki K."/>
            <person name="Sugiura M."/>
            <person name="Burr B."/>
            <person name="Sasaki T."/>
        </authorList>
    </citation>
    <scope>NUCLEOTIDE SEQUENCE [LARGE SCALE GENOMIC DNA]</scope>
    <source>
        <strain evidence="3">cv. Nipponbare</strain>
    </source>
</reference>
<gene>
    <name evidence="2" type="ordered locus">Os12g0566250</name>
</gene>
<feature type="transmembrane region" description="Helical" evidence="1">
    <location>
        <begin position="50"/>
        <end position="71"/>
    </location>
</feature>
<protein>
    <submittedName>
        <fullName evidence="2">Os12g0566250 protein</fullName>
    </submittedName>
</protein>
<dbReference type="Proteomes" id="UP000000763">
    <property type="component" value="Chromosome 12"/>
</dbReference>
<name>A0A0P0YBF0_ORYSJ</name>
<accession>A0A0P0YBF0</accession>
<evidence type="ECO:0000256" key="1">
    <source>
        <dbReference type="SAM" id="Phobius"/>
    </source>
</evidence>
<keyword evidence="1" id="KW-0472">Membrane</keyword>
<keyword evidence="1" id="KW-0812">Transmembrane</keyword>
<proteinExistence type="predicted"/>
<dbReference type="EMBL" id="AP008218">
    <property type="protein sequence ID" value="BAH95740.1"/>
    <property type="molecule type" value="Genomic_DNA"/>
</dbReference>
<evidence type="ECO:0000313" key="3">
    <source>
        <dbReference type="Proteomes" id="UP000000763"/>
    </source>
</evidence>
<dbReference type="Gramene" id="Os12t0566250-01">
    <property type="protein sequence ID" value="Os12t0566250-01"/>
    <property type="gene ID" value="Os12g0566250"/>
</dbReference>